<dbReference type="CDD" id="cd07377">
    <property type="entry name" value="WHTH_GntR"/>
    <property type="match status" value="1"/>
</dbReference>
<keyword evidence="2" id="KW-0238">DNA-binding</keyword>
<evidence type="ECO:0000313" key="5">
    <source>
        <dbReference type="EMBL" id="QOR47839.1"/>
    </source>
</evidence>
<dbReference type="Gene3D" id="1.20.120.530">
    <property type="entry name" value="GntR ligand-binding domain-like"/>
    <property type="match status" value="1"/>
</dbReference>
<dbReference type="SMART" id="SM00895">
    <property type="entry name" value="FCD"/>
    <property type="match status" value="1"/>
</dbReference>
<dbReference type="InterPro" id="IPR011711">
    <property type="entry name" value="GntR_C"/>
</dbReference>
<dbReference type="EMBL" id="CP063212">
    <property type="protein sequence ID" value="QOR47839.1"/>
    <property type="molecule type" value="Genomic_DNA"/>
</dbReference>
<dbReference type="GO" id="GO:0003700">
    <property type="term" value="F:DNA-binding transcription factor activity"/>
    <property type="evidence" value="ECO:0007669"/>
    <property type="project" value="InterPro"/>
</dbReference>
<evidence type="ECO:0000313" key="6">
    <source>
        <dbReference type="Proteomes" id="UP000594961"/>
    </source>
</evidence>
<evidence type="ECO:0000259" key="4">
    <source>
        <dbReference type="PROSITE" id="PS50949"/>
    </source>
</evidence>
<dbReference type="InterPro" id="IPR008920">
    <property type="entry name" value="TF_FadR/GntR_C"/>
</dbReference>
<dbReference type="Pfam" id="PF00392">
    <property type="entry name" value="GntR"/>
    <property type="match status" value="1"/>
</dbReference>
<dbReference type="InterPro" id="IPR000524">
    <property type="entry name" value="Tscrpt_reg_HTH_GntR"/>
</dbReference>
<gene>
    <name evidence="5" type="ORF">INS90_00545</name>
</gene>
<dbReference type="SUPFAM" id="SSF46785">
    <property type="entry name" value="Winged helix' DNA-binding domain"/>
    <property type="match status" value="1"/>
</dbReference>
<dbReference type="PANTHER" id="PTHR43537">
    <property type="entry name" value="TRANSCRIPTIONAL REGULATOR, GNTR FAMILY"/>
    <property type="match status" value="1"/>
</dbReference>
<evidence type="ECO:0000256" key="2">
    <source>
        <dbReference type="ARBA" id="ARBA00023125"/>
    </source>
</evidence>
<dbReference type="Proteomes" id="UP000594961">
    <property type="component" value="Chromosome"/>
</dbReference>
<keyword evidence="3" id="KW-0804">Transcription</keyword>
<protein>
    <submittedName>
        <fullName evidence="5">GntR family transcriptional regulator</fullName>
    </submittedName>
</protein>
<name>A0A7M1R0P8_9ACTO</name>
<dbReference type="GO" id="GO:0003677">
    <property type="term" value="F:DNA binding"/>
    <property type="evidence" value="ECO:0007669"/>
    <property type="project" value="UniProtKB-KW"/>
</dbReference>
<dbReference type="PROSITE" id="PS50949">
    <property type="entry name" value="HTH_GNTR"/>
    <property type="match status" value="1"/>
</dbReference>
<keyword evidence="1" id="KW-0805">Transcription regulation</keyword>
<dbReference type="InterPro" id="IPR036388">
    <property type="entry name" value="WH-like_DNA-bd_sf"/>
</dbReference>
<dbReference type="Gene3D" id="1.10.10.10">
    <property type="entry name" value="Winged helix-like DNA-binding domain superfamily/Winged helix DNA-binding domain"/>
    <property type="match status" value="1"/>
</dbReference>
<dbReference type="SMART" id="SM00345">
    <property type="entry name" value="HTH_GNTR"/>
    <property type="match status" value="1"/>
</dbReference>
<organism evidence="5 6">
    <name type="scientific">Trueperella pecoris</name>
    <dbReference type="NCBI Taxonomy" id="2733571"/>
    <lineage>
        <taxon>Bacteria</taxon>
        <taxon>Bacillati</taxon>
        <taxon>Actinomycetota</taxon>
        <taxon>Actinomycetes</taxon>
        <taxon>Actinomycetales</taxon>
        <taxon>Actinomycetaceae</taxon>
        <taxon>Trueperella</taxon>
    </lineage>
</organism>
<dbReference type="PANTHER" id="PTHR43537:SF24">
    <property type="entry name" value="GLUCONATE OPERON TRANSCRIPTIONAL REPRESSOR"/>
    <property type="match status" value="1"/>
</dbReference>
<dbReference type="AlphaFoldDB" id="A0A7M1R0P8"/>
<dbReference type="SUPFAM" id="SSF48008">
    <property type="entry name" value="GntR ligand-binding domain-like"/>
    <property type="match status" value="1"/>
</dbReference>
<evidence type="ECO:0000256" key="3">
    <source>
        <dbReference type="ARBA" id="ARBA00023163"/>
    </source>
</evidence>
<feature type="domain" description="HTH gntR-type" evidence="4">
    <location>
        <begin position="5"/>
        <end position="72"/>
    </location>
</feature>
<evidence type="ECO:0000256" key="1">
    <source>
        <dbReference type="ARBA" id="ARBA00023015"/>
    </source>
</evidence>
<sequence>MTVQMSKSSAVYEELRDGIVNGRYSPGYRLTLSTLAREFGVSTVPVREAIRWLQAEGLVEYTHNVGAQVSQIDISGYAESFATLAYLEGVATGLAAKELSADQIARARGINAEMRYLVQANQFDAAAYRRLNGQFHSLLCSACPNTRVLTLLTAEAERVTLIRRSSFSFDSKRSSASVEQHSHLLDLIESGADAETIEAYARQHKLASLERSLHIAAT</sequence>
<dbReference type="InterPro" id="IPR036390">
    <property type="entry name" value="WH_DNA-bd_sf"/>
</dbReference>
<dbReference type="Pfam" id="PF07729">
    <property type="entry name" value="FCD"/>
    <property type="match status" value="1"/>
</dbReference>
<reference evidence="5 6" key="1">
    <citation type="submission" date="2020-10" db="EMBL/GenBank/DDBJ databases">
        <title>Trueperella pecoris sp. nov. isolated from bovine and porcine specimens.</title>
        <authorList>
            <person name="Schoenecker L."/>
            <person name="Schnydrig P."/>
            <person name="Brodard I."/>
            <person name="Thomann A."/>
            <person name="Hemphill A."/>
            <person name="Rodriguez-Campos S."/>
            <person name="Perreten V."/>
            <person name="Jores J."/>
            <person name="Kittl S."/>
        </authorList>
    </citation>
    <scope>NUCLEOTIDE SEQUENCE [LARGE SCALE GENOMIC DNA]</scope>
    <source>
        <strain evidence="5 6">19OD0592</strain>
    </source>
</reference>
<dbReference type="RefSeq" id="WP_197553490.1">
    <property type="nucleotide sequence ID" value="NZ_CP063212.1"/>
</dbReference>
<accession>A0A7M1R0P8</accession>
<proteinExistence type="predicted"/>